<dbReference type="EMBL" id="KI392485">
    <property type="protein sequence ID" value="ERN16096.1"/>
    <property type="molecule type" value="Genomic_DNA"/>
</dbReference>
<accession>U5CS97</accession>
<comment type="subcellular location">
    <subcellularLocation>
        <location evidence="1">Membrane</location>
        <topology evidence="1">Multi-pass membrane protein</topology>
    </subcellularLocation>
</comment>
<evidence type="ECO:0000256" key="7">
    <source>
        <dbReference type="ARBA" id="ARBA00023136"/>
    </source>
</evidence>
<dbReference type="AlphaFoldDB" id="U5CS97"/>
<evidence type="ECO:0000256" key="6">
    <source>
        <dbReference type="ARBA" id="ARBA00023065"/>
    </source>
</evidence>
<keyword evidence="3" id="KW-0813">Transport</keyword>
<dbReference type="OMA" id="FYFMHPL"/>
<dbReference type="STRING" id="13333.U5CS97"/>
<keyword evidence="11" id="KW-1185">Reference proteome</keyword>
<proteinExistence type="inferred from homology"/>
<evidence type="ECO:0008006" key="12">
    <source>
        <dbReference type="Google" id="ProtNLM"/>
    </source>
</evidence>
<evidence type="ECO:0000256" key="2">
    <source>
        <dbReference type="ARBA" id="ARBA00007079"/>
    </source>
</evidence>
<feature type="transmembrane region" description="Helical" evidence="9">
    <location>
        <begin position="160"/>
        <end position="180"/>
    </location>
</feature>
<dbReference type="GO" id="GO:0015743">
    <property type="term" value="P:malate transport"/>
    <property type="evidence" value="ECO:0007669"/>
    <property type="project" value="InterPro"/>
</dbReference>
<dbReference type="Gramene" id="ERN16096">
    <property type="protein sequence ID" value="ERN16096"/>
    <property type="gene ID" value="AMTR_s00030p00178130"/>
</dbReference>
<keyword evidence="7 9" id="KW-0472">Membrane</keyword>
<evidence type="ECO:0000256" key="9">
    <source>
        <dbReference type="SAM" id="Phobius"/>
    </source>
</evidence>
<evidence type="ECO:0000256" key="1">
    <source>
        <dbReference type="ARBA" id="ARBA00004141"/>
    </source>
</evidence>
<evidence type="ECO:0000256" key="3">
    <source>
        <dbReference type="ARBA" id="ARBA00022448"/>
    </source>
</evidence>
<feature type="transmembrane region" description="Helical" evidence="9">
    <location>
        <begin position="134"/>
        <end position="153"/>
    </location>
</feature>
<organism evidence="10 11">
    <name type="scientific">Amborella trichopoda</name>
    <dbReference type="NCBI Taxonomy" id="13333"/>
    <lineage>
        <taxon>Eukaryota</taxon>
        <taxon>Viridiplantae</taxon>
        <taxon>Streptophyta</taxon>
        <taxon>Embryophyta</taxon>
        <taxon>Tracheophyta</taxon>
        <taxon>Spermatophyta</taxon>
        <taxon>Magnoliopsida</taxon>
        <taxon>Amborellales</taxon>
        <taxon>Amborellaceae</taxon>
        <taxon>Amborella</taxon>
    </lineage>
</organism>
<keyword evidence="5 9" id="KW-1133">Transmembrane helix</keyword>
<keyword evidence="4 9" id="KW-0812">Transmembrane</keyword>
<reference evidence="11" key="1">
    <citation type="journal article" date="2013" name="Science">
        <title>The Amborella genome and the evolution of flowering plants.</title>
        <authorList>
            <consortium name="Amborella Genome Project"/>
        </authorList>
    </citation>
    <scope>NUCLEOTIDE SEQUENCE [LARGE SCALE GENOMIC DNA]</scope>
</reference>
<dbReference type="PANTHER" id="PTHR31086">
    <property type="entry name" value="ALUMINUM-ACTIVATED MALATE TRANSPORTER 10"/>
    <property type="match status" value="1"/>
</dbReference>
<dbReference type="Pfam" id="PF11744">
    <property type="entry name" value="ALMT"/>
    <property type="match status" value="1"/>
</dbReference>
<keyword evidence="6" id="KW-0406">Ion transport</keyword>
<evidence type="ECO:0000313" key="10">
    <source>
        <dbReference type="EMBL" id="ERN16096.1"/>
    </source>
</evidence>
<comment type="similarity">
    <text evidence="2">Belongs to the aromatic acid exporter (TC 2.A.85) family.</text>
</comment>
<gene>
    <name evidence="10" type="ORF">AMTR_s00030p00178130</name>
</gene>
<evidence type="ECO:0000256" key="5">
    <source>
        <dbReference type="ARBA" id="ARBA00022989"/>
    </source>
</evidence>
<feature type="transmembrane region" description="Helical" evidence="9">
    <location>
        <begin position="18"/>
        <end position="37"/>
    </location>
</feature>
<evidence type="ECO:0000256" key="4">
    <source>
        <dbReference type="ARBA" id="ARBA00022692"/>
    </source>
</evidence>
<dbReference type="HOGENOM" id="CLU_020841_2_1_1"/>
<protein>
    <recommendedName>
        <fullName evidence="12">Aluminum-activated malate transporter</fullName>
    </recommendedName>
</protein>
<feature type="transmembrane region" description="Helical" evidence="9">
    <location>
        <begin position="192"/>
        <end position="214"/>
    </location>
</feature>
<dbReference type="eggNOG" id="KOG4711">
    <property type="taxonomic scope" value="Eukaryota"/>
</dbReference>
<feature type="transmembrane region" description="Helical" evidence="9">
    <location>
        <begin position="80"/>
        <end position="100"/>
    </location>
</feature>
<keyword evidence="8" id="KW-0407">Ion channel</keyword>
<name>U5CS97_AMBTC</name>
<dbReference type="InterPro" id="IPR020966">
    <property type="entry name" value="ALMT"/>
</dbReference>
<evidence type="ECO:0000256" key="8">
    <source>
        <dbReference type="ARBA" id="ARBA00023303"/>
    </source>
</evidence>
<dbReference type="Proteomes" id="UP000017836">
    <property type="component" value="Unassembled WGS sequence"/>
</dbReference>
<sequence length="463" mass="50476">MEVNGGSSKEMPGFLTRVWQGIISIFAMVKSCFRGFFERVWKLGKDDPRRVVHSLKVGLALTLVSLFYFMRPLYDGVGGMAIWAVMTVVVVFEYSVGATLSKGLNRGFATLLAGSLAVGVHELASLSGDKSEPIILGISVFLQATVFTFLRFFPTIKTRYDYGAMIFILTFSLVSVSGYRVDKLLEMAHQRLSTILIGSALCVLVSMLVCPVWAGEDLHNLIAKNLDKLAASVEGVVAENFKEGEGEEEGEINEENPSVLGYKCVLNSKPTEEALANFARWEPAHGPFGFRHPWKQYLKIGMAARYCAYSLEALNACTNSDSQAAQELTQHLKAVCTKVGHVSSDLLLDLSSTVKKMTTSSHTDLLVAQLNIAVQELQLALKILSNPLPVHVSIPDIVLIATVASLTVEISARVEDVAEAVEELSRIAHFKTETAEENKQKAATIKALADSDGPHVAIHVDSL</sequence>
<evidence type="ECO:0000313" key="11">
    <source>
        <dbReference type="Proteomes" id="UP000017836"/>
    </source>
</evidence>
<dbReference type="GO" id="GO:0034220">
    <property type="term" value="P:monoatomic ion transmembrane transport"/>
    <property type="evidence" value="ECO:0007669"/>
    <property type="project" value="UniProtKB-KW"/>
</dbReference>
<dbReference type="GO" id="GO:0009705">
    <property type="term" value="C:plant-type vacuole membrane"/>
    <property type="evidence" value="ECO:0000318"/>
    <property type="project" value="GO_Central"/>
</dbReference>
<feature type="transmembrane region" description="Helical" evidence="9">
    <location>
        <begin position="57"/>
        <end position="74"/>
    </location>
</feature>